<evidence type="ECO:0000256" key="4">
    <source>
        <dbReference type="ARBA" id="ARBA00023080"/>
    </source>
</evidence>
<keyword evidence="8" id="KW-1185">Reference proteome</keyword>
<evidence type="ECO:0000256" key="2">
    <source>
        <dbReference type="ARBA" id="ARBA00012379"/>
    </source>
</evidence>
<evidence type="ECO:0000256" key="3">
    <source>
        <dbReference type="ARBA" id="ARBA00022801"/>
    </source>
</evidence>
<dbReference type="PANTHER" id="PTHR11241">
    <property type="entry name" value="DEOXYURIDINE 5'-TRIPHOSPHATE NUCLEOTIDOHYDROLASE"/>
    <property type="match status" value="1"/>
</dbReference>
<dbReference type="InterPro" id="IPR029054">
    <property type="entry name" value="dUTPase-like"/>
</dbReference>
<dbReference type="Gene3D" id="2.70.40.10">
    <property type="match status" value="1"/>
</dbReference>
<protein>
    <recommendedName>
        <fullName evidence="2">dUTP diphosphatase</fullName>
        <ecNumber evidence="2">3.6.1.23</ecNumber>
    </recommendedName>
</protein>
<dbReference type="NCBIfam" id="TIGR00576">
    <property type="entry name" value="dut"/>
    <property type="match status" value="1"/>
</dbReference>
<dbReference type="Proteomes" id="UP000595095">
    <property type="component" value="Chromosome"/>
</dbReference>
<dbReference type="EMBL" id="CP064795">
    <property type="protein sequence ID" value="QPG06949.1"/>
    <property type="molecule type" value="Genomic_DNA"/>
</dbReference>
<dbReference type="AlphaFoldDB" id="A0A7S9HE82"/>
<dbReference type="InterPro" id="IPR036157">
    <property type="entry name" value="dUTPase-like_sf"/>
</dbReference>
<dbReference type="EC" id="3.6.1.23" evidence="2"/>
<dbReference type="CDD" id="cd07557">
    <property type="entry name" value="trimeric_dUTPase"/>
    <property type="match status" value="1"/>
</dbReference>
<sequence length="146" mass="15821">MMYPSIKVKTINPFAPLPTLAHAGDAGLDVQTMVSVTLNPGQRASLPTGLAFGIPDGFYGQMEPRAKLADKYGIDVMARVVDSTHTGEVHVVIINHGQDAVEFRKGDKIAQLIIKQTFSHLPLVEVERLDETSRGASGILDSELRL</sequence>
<feature type="domain" description="dUTPase-like" evidence="6">
    <location>
        <begin position="15"/>
        <end position="141"/>
    </location>
</feature>
<comment type="catalytic activity">
    <reaction evidence="5">
        <text>dUTP + H2O = dUMP + diphosphate + H(+)</text>
        <dbReference type="Rhea" id="RHEA:10248"/>
        <dbReference type="ChEBI" id="CHEBI:15377"/>
        <dbReference type="ChEBI" id="CHEBI:15378"/>
        <dbReference type="ChEBI" id="CHEBI:33019"/>
        <dbReference type="ChEBI" id="CHEBI:61555"/>
        <dbReference type="ChEBI" id="CHEBI:246422"/>
        <dbReference type="EC" id="3.6.1.23"/>
    </reaction>
</comment>
<dbReference type="KEGG" id="smaa:IT774_07550"/>
<dbReference type="InterPro" id="IPR033704">
    <property type="entry name" value="dUTPase_trimeric"/>
</dbReference>
<dbReference type="PANTHER" id="PTHR11241:SF0">
    <property type="entry name" value="DEOXYURIDINE 5'-TRIPHOSPHATE NUCLEOTIDOHYDROLASE"/>
    <property type="match status" value="1"/>
</dbReference>
<evidence type="ECO:0000259" key="6">
    <source>
        <dbReference type="Pfam" id="PF00692"/>
    </source>
</evidence>
<keyword evidence="4" id="KW-0546">Nucleotide metabolism</keyword>
<evidence type="ECO:0000313" key="8">
    <source>
        <dbReference type="Proteomes" id="UP000595095"/>
    </source>
</evidence>
<dbReference type="GO" id="GO:0006226">
    <property type="term" value="P:dUMP biosynthetic process"/>
    <property type="evidence" value="ECO:0007669"/>
    <property type="project" value="InterPro"/>
</dbReference>
<dbReference type="InterPro" id="IPR008181">
    <property type="entry name" value="dUTPase"/>
</dbReference>
<evidence type="ECO:0000256" key="1">
    <source>
        <dbReference type="ARBA" id="ARBA00006581"/>
    </source>
</evidence>
<comment type="similarity">
    <text evidence="1">Belongs to the dUTPase family.</text>
</comment>
<reference evidence="7 8" key="1">
    <citation type="submission" date="2020-11" db="EMBL/GenBank/DDBJ databases">
        <title>Complete genome sequence for Salinimonas sp. strain G2-b.</title>
        <authorList>
            <person name="Park S.-J."/>
        </authorList>
    </citation>
    <scope>NUCLEOTIDE SEQUENCE [LARGE SCALE GENOMIC DNA]</scope>
    <source>
        <strain evidence="7 8">G2-b</strain>
    </source>
</reference>
<dbReference type="GO" id="GO:0000287">
    <property type="term" value="F:magnesium ion binding"/>
    <property type="evidence" value="ECO:0007669"/>
    <property type="project" value="InterPro"/>
</dbReference>
<evidence type="ECO:0000313" key="7">
    <source>
        <dbReference type="EMBL" id="QPG06949.1"/>
    </source>
</evidence>
<name>A0A7S9HE82_9ALTE</name>
<gene>
    <name evidence="7" type="primary">dut</name>
    <name evidence="7" type="ORF">IT774_07550</name>
</gene>
<accession>A0A7S9HE82</accession>
<dbReference type="SUPFAM" id="SSF51283">
    <property type="entry name" value="dUTPase-like"/>
    <property type="match status" value="1"/>
</dbReference>
<keyword evidence="3 7" id="KW-0378">Hydrolase</keyword>
<dbReference type="GO" id="GO:0046081">
    <property type="term" value="P:dUTP catabolic process"/>
    <property type="evidence" value="ECO:0007669"/>
    <property type="project" value="InterPro"/>
</dbReference>
<organism evidence="7 8">
    <name type="scientific">Salinimonas marina</name>
    <dbReference type="NCBI Taxonomy" id="2785918"/>
    <lineage>
        <taxon>Bacteria</taxon>
        <taxon>Pseudomonadati</taxon>
        <taxon>Pseudomonadota</taxon>
        <taxon>Gammaproteobacteria</taxon>
        <taxon>Alteromonadales</taxon>
        <taxon>Alteromonadaceae</taxon>
        <taxon>Alteromonas/Salinimonas group</taxon>
        <taxon>Salinimonas</taxon>
    </lineage>
</organism>
<dbReference type="GO" id="GO:0004170">
    <property type="term" value="F:dUTP diphosphatase activity"/>
    <property type="evidence" value="ECO:0007669"/>
    <property type="project" value="UniProtKB-EC"/>
</dbReference>
<proteinExistence type="inferred from homology"/>
<dbReference type="Pfam" id="PF00692">
    <property type="entry name" value="dUTPase"/>
    <property type="match status" value="1"/>
</dbReference>
<evidence type="ECO:0000256" key="5">
    <source>
        <dbReference type="ARBA" id="ARBA00047686"/>
    </source>
</evidence>
<dbReference type="NCBIfam" id="NF001862">
    <property type="entry name" value="PRK00601.1"/>
    <property type="match status" value="1"/>
</dbReference>